<evidence type="ECO:0000313" key="2">
    <source>
        <dbReference type="EMBL" id="SFF41620.1"/>
    </source>
</evidence>
<evidence type="ECO:0000313" key="3">
    <source>
        <dbReference type="Proteomes" id="UP000199513"/>
    </source>
</evidence>
<keyword evidence="1" id="KW-0732">Signal</keyword>
<sequence length="189" mass="20622">MKLNRTLLLLFLVLAIGFSSCKKKEEDPKGDNESELITTVKLKFTEGGTVRTFTFRDLDGAGGNAPVIDNIILNNGRTYTMEIEVLDESNPAKAVDITKEISEEADEHQFFFTGSAVANLLTITYDDRDRNNRPVGLKNRIATRSTGTGQLTVTLRHELNKAASGVANGQIANAGGETDIEVTFNVTVQ</sequence>
<name>A0A1I2IIW7_9BACT</name>
<proteinExistence type="predicted"/>
<dbReference type="PROSITE" id="PS51257">
    <property type="entry name" value="PROKAR_LIPOPROTEIN"/>
    <property type="match status" value="1"/>
</dbReference>
<dbReference type="AlphaFoldDB" id="A0A1I2IIW7"/>
<protein>
    <recommendedName>
        <fullName evidence="4">Type 1 periplasmic binding fold superfamily protein</fullName>
    </recommendedName>
</protein>
<dbReference type="RefSeq" id="WP_091548556.1">
    <property type="nucleotide sequence ID" value="NZ_FONY01000032.1"/>
</dbReference>
<reference evidence="2 3" key="1">
    <citation type="submission" date="2016-10" db="EMBL/GenBank/DDBJ databases">
        <authorList>
            <person name="de Groot N.N."/>
        </authorList>
    </citation>
    <scope>NUCLEOTIDE SEQUENCE [LARGE SCALE GENOMIC DNA]</scope>
    <source>
        <strain>GEY</strain>
        <strain evidence="3">DSM 9560</strain>
    </source>
</reference>
<evidence type="ECO:0000256" key="1">
    <source>
        <dbReference type="SAM" id="SignalP"/>
    </source>
</evidence>
<dbReference type="Proteomes" id="UP000199513">
    <property type="component" value="Unassembled WGS sequence"/>
</dbReference>
<feature type="chain" id="PRO_5011566515" description="Type 1 periplasmic binding fold superfamily protein" evidence="1">
    <location>
        <begin position="25"/>
        <end position="189"/>
    </location>
</feature>
<accession>A0A1I2IIW7</accession>
<organism evidence="2 3">
    <name type="scientific">Thermoflexibacter ruber</name>
    <dbReference type="NCBI Taxonomy" id="1003"/>
    <lineage>
        <taxon>Bacteria</taxon>
        <taxon>Pseudomonadati</taxon>
        <taxon>Bacteroidota</taxon>
        <taxon>Cytophagia</taxon>
        <taxon>Cytophagales</taxon>
        <taxon>Thermoflexibacteraceae</taxon>
        <taxon>Thermoflexibacter</taxon>
    </lineage>
</organism>
<dbReference type="EMBL" id="FONY01000032">
    <property type="protein sequence ID" value="SFF41620.1"/>
    <property type="molecule type" value="Genomic_DNA"/>
</dbReference>
<dbReference type="OrthoDB" id="713689at2"/>
<dbReference type="STRING" id="1003.SAMN04488541_103239"/>
<evidence type="ECO:0008006" key="4">
    <source>
        <dbReference type="Google" id="ProtNLM"/>
    </source>
</evidence>
<gene>
    <name evidence="2" type="ORF">SAMN04488541_103239</name>
</gene>
<keyword evidence="3" id="KW-1185">Reference proteome</keyword>
<feature type="signal peptide" evidence="1">
    <location>
        <begin position="1"/>
        <end position="24"/>
    </location>
</feature>